<sequence length="457" mass="50393">MYLFLRALLSVGCLIVVTKCQDYNEYCMTPNSEYGSCVLVRDCRPMMNFLQTLHRPVPQSVTKQLNRYVCRSGSPGAHVCCPNGPIVLPTGNSNNGQHHGSRYNCKTPNDADGSCIVVRRCKPMLEALQFVGRPVPQSVSQEVNRYVCGSDNGETKICCPDGTITLNGGGSDSGPPDVSRHRNLGLLPYDCGYLDDANDKIRNGQNAELNEFPWMALLGYRSSKGVQFQCGGTIINERYILTAAHCIKSSQNPYTVRVGEYNLATRNDCVTMINGKVKCTPGVQNVAVEQNIVHPDYNSYTISNDIALIRVHKININLENIRPVCLPLGDLRNSKPSYYIVTGWGVVDIESGRTSDILQKVSLKTIDLKTCSNIYKSQSRVKLTEKQICAGGKNNQDACPGDSGGPIHEATFFNEAARYIQQGVVSFGPRECGLEGYPGVYTNVAYYMDWILDNLKP</sequence>
<dbReference type="InterPro" id="IPR043504">
    <property type="entry name" value="Peptidase_S1_PA_chymotrypsin"/>
</dbReference>
<dbReference type="InterPro" id="IPR051487">
    <property type="entry name" value="Ser/Thr_Proteases_Immune/Dev"/>
</dbReference>
<keyword evidence="9" id="KW-0325">Glycoprotein</keyword>
<dbReference type="EC" id="3.4.21.-" evidence="11"/>
<dbReference type="GO" id="GO:0005576">
    <property type="term" value="C:extracellular region"/>
    <property type="evidence" value="ECO:0007669"/>
    <property type="project" value="UniProtKB-SubCell"/>
</dbReference>
<comment type="subcellular location">
    <subcellularLocation>
        <location evidence="12">Secreted</location>
    </subcellularLocation>
</comment>
<dbReference type="EMBL" id="OU900096">
    <property type="protein sequence ID" value="CAH1181758.1"/>
    <property type="molecule type" value="Genomic_DNA"/>
</dbReference>
<keyword evidence="16" id="KW-1185">Reference proteome</keyword>
<dbReference type="CDD" id="cd00190">
    <property type="entry name" value="Tryp_SPc"/>
    <property type="match status" value="1"/>
</dbReference>
<evidence type="ECO:0000313" key="16">
    <source>
        <dbReference type="Proteomes" id="UP001153712"/>
    </source>
</evidence>
<evidence type="ECO:0000256" key="6">
    <source>
        <dbReference type="ARBA" id="ARBA00022837"/>
    </source>
</evidence>
<dbReference type="FunFam" id="2.40.10.10:FF:000078">
    <property type="entry name" value="Serine protease H137"/>
    <property type="match status" value="1"/>
</dbReference>
<name>A0A9P0DNX1_PHYSR</name>
<dbReference type="PROSITE" id="PS51888">
    <property type="entry name" value="CLIP"/>
    <property type="match status" value="2"/>
</dbReference>
<dbReference type="OrthoDB" id="547031at2759"/>
<keyword evidence="8" id="KW-1015">Disulfide bond</keyword>
<dbReference type="Pfam" id="PF12032">
    <property type="entry name" value="CLIP"/>
    <property type="match status" value="2"/>
</dbReference>
<dbReference type="InterPro" id="IPR018114">
    <property type="entry name" value="TRYPSIN_HIS"/>
</dbReference>
<evidence type="ECO:0000256" key="11">
    <source>
        <dbReference type="RuleBase" id="RU363034"/>
    </source>
</evidence>
<feature type="domain" description="Clip" evidence="14">
    <location>
        <begin position="104"/>
        <end position="159"/>
    </location>
</feature>
<evidence type="ECO:0000256" key="4">
    <source>
        <dbReference type="ARBA" id="ARBA00022801"/>
    </source>
</evidence>
<dbReference type="PROSITE" id="PS50240">
    <property type="entry name" value="TRYPSIN_DOM"/>
    <property type="match status" value="1"/>
</dbReference>
<evidence type="ECO:0000256" key="10">
    <source>
        <dbReference type="ARBA" id="ARBA00024195"/>
    </source>
</evidence>
<dbReference type="Gene3D" id="3.30.1640.30">
    <property type="match status" value="2"/>
</dbReference>
<evidence type="ECO:0000256" key="3">
    <source>
        <dbReference type="ARBA" id="ARBA00022729"/>
    </source>
</evidence>
<keyword evidence="2" id="KW-0479">Metal-binding</keyword>
<dbReference type="PRINTS" id="PR00722">
    <property type="entry name" value="CHYMOTRYPSIN"/>
</dbReference>
<reference evidence="15" key="1">
    <citation type="submission" date="2022-01" db="EMBL/GenBank/DDBJ databases">
        <authorList>
            <person name="King R."/>
        </authorList>
    </citation>
    <scope>NUCLEOTIDE SEQUENCE</scope>
</reference>
<comment type="similarity">
    <text evidence="10 12">Belongs to the peptidase S1 family. CLIP subfamily.</text>
</comment>
<dbReference type="PROSITE" id="PS00134">
    <property type="entry name" value="TRYPSIN_HIS"/>
    <property type="match status" value="1"/>
</dbReference>
<keyword evidence="7" id="KW-0865">Zymogen</keyword>
<dbReference type="InterPro" id="IPR038565">
    <property type="entry name" value="CLIP_sf"/>
</dbReference>
<dbReference type="PROSITE" id="PS00135">
    <property type="entry name" value="TRYPSIN_SER"/>
    <property type="match status" value="1"/>
</dbReference>
<gene>
    <name evidence="15" type="ORF">PHYEVI_LOCUS6694</name>
</gene>
<keyword evidence="12" id="KW-0964">Secreted</keyword>
<dbReference type="GO" id="GO:0006508">
    <property type="term" value="P:proteolysis"/>
    <property type="evidence" value="ECO:0007669"/>
    <property type="project" value="UniProtKB-KW"/>
</dbReference>
<dbReference type="Proteomes" id="UP001153712">
    <property type="component" value="Chromosome 3"/>
</dbReference>
<keyword evidence="3 12" id="KW-0732">Signal</keyword>
<evidence type="ECO:0000256" key="9">
    <source>
        <dbReference type="ARBA" id="ARBA00023180"/>
    </source>
</evidence>
<keyword evidence="1 11" id="KW-0645">Protease</keyword>
<comment type="domain">
    <text evidence="12">The clip domain consists of 35-55 residues which are 'knitted' together usually by 3 conserved disulfide bonds forming a clip-like compact structure.</text>
</comment>
<evidence type="ECO:0000256" key="5">
    <source>
        <dbReference type="ARBA" id="ARBA00022825"/>
    </source>
</evidence>
<dbReference type="InterPro" id="IPR009003">
    <property type="entry name" value="Peptidase_S1_PA"/>
</dbReference>
<evidence type="ECO:0000256" key="7">
    <source>
        <dbReference type="ARBA" id="ARBA00023145"/>
    </source>
</evidence>
<evidence type="ECO:0000313" key="15">
    <source>
        <dbReference type="EMBL" id="CAH1181758.1"/>
    </source>
</evidence>
<dbReference type="InterPro" id="IPR001314">
    <property type="entry name" value="Peptidase_S1A"/>
</dbReference>
<accession>A0A9P0DNX1</accession>
<feature type="domain" description="Peptidase S1" evidence="13">
    <location>
        <begin position="201"/>
        <end position="456"/>
    </location>
</feature>
<evidence type="ECO:0000259" key="14">
    <source>
        <dbReference type="PROSITE" id="PS51888"/>
    </source>
</evidence>
<evidence type="ECO:0000256" key="1">
    <source>
        <dbReference type="ARBA" id="ARBA00022670"/>
    </source>
</evidence>
<evidence type="ECO:0000256" key="2">
    <source>
        <dbReference type="ARBA" id="ARBA00022723"/>
    </source>
</evidence>
<keyword evidence="4 11" id="KW-0378">Hydrolase</keyword>
<dbReference type="FunFam" id="2.40.10.10:FF:000028">
    <property type="entry name" value="Serine protease easter"/>
    <property type="match status" value="1"/>
</dbReference>
<dbReference type="PANTHER" id="PTHR24256">
    <property type="entry name" value="TRYPTASE-RELATED"/>
    <property type="match status" value="1"/>
</dbReference>
<keyword evidence="5 11" id="KW-0720">Serine protease</keyword>
<dbReference type="InterPro" id="IPR022700">
    <property type="entry name" value="CLIP"/>
</dbReference>
<evidence type="ECO:0000256" key="8">
    <source>
        <dbReference type="ARBA" id="ARBA00023157"/>
    </source>
</evidence>
<proteinExistence type="inferred from homology"/>
<evidence type="ECO:0000259" key="13">
    <source>
        <dbReference type="PROSITE" id="PS50240"/>
    </source>
</evidence>
<feature type="chain" id="PRO_5040537708" description="CLIP domain-containing serine protease" evidence="12">
    <location>
        <begin position="21"/>
        <end position="457"/>
    </location>
</feature>
<dbReference type="AlphaFoldDB" id="A0A9P0DNX1"/>
<dbReference type="Pfam" id="PF00089">
    <property type="entry name" value="Trypsin"/>
    <property type="match status" value="1"/>
</dbReference>
<dbReference type="InterPro" id="IPR001254">
    <property type="entry name" value="Trypsin_dom"/>
</dbReference>
<keyword evidence="6" id="KW-0106">Calcium</keyword>
<protein>
    <recommendedName>
        <fullName evidence="12">CLIP domain-containing serine protease</fullName>
        <ecNumber evidence="11">3.4.21.-</ecNumber>
    </recommendedName>
</protein>
<dbReference type="SMART" id="SM00020">
    <property type="entry name" value="Tryp_SPc"/>
    <property type="match status" value="1"/>
</dbReference>
<feature type="signal peptide" evidence="12">
    <location>
        <begin position="1"/>
        <end position="20"/>
    </location>
</feature>
<dbReference type="GO" id="GO:0004252">
    <property type="term" value="F:serine-type endopeptidase activity"/>
    <property type="evidence" value="ECO:0007669"/>
    <property type="project" value="UniProtKB-UniRule"/>
</dbReference>
<dbReference type="InterPro" id="IPR033116">
    <property type="entry name" value="TRYPSIN_SER"/>
</dbReference>
<dbReference type="GO" id="GO:0046872">
    <property type="term" value="F:metal ion binding"/>
    <property type="evidence" value="ECO:0007669"/>
    <property type="project" value="UniProtKB-KW"/>
</dbReference>
<organism evidence="15 16">
    <name type="scientific">Phyllotreta striolata</name>
    <name type="common">Striped flea beetle</name>
    <name type="synonym">Crioceris striolata</name>
    <dbReference type="NCBI Taxonomy" id="444603"/>
    <lineage>
        <taxon>Eukaryota</taxon>
        <taxon>Metazoa</taxon>
        <taxon>Ecdysozoa</taxon>
        <taxon>Arthropoda</taxon>
        <taxon>Hexapoda</taxon>
        <taxon>Insecta</taxon>
        <taxon>Pterygota</taxon>
        <taxon>Neoptera</taxon>
        <taxon>Endopterygota</taxon>
        <taxon>Coleoptera</taxon>
        <taxon>Polyphaga</taxon>
        <taxon>Cucujiformia</taxon>
        <taxon>Chrysomeloidea</taxon>
        <taxon>Chrysomelidae</taxon>
        <taxon>Galerucinae</taxon>
        <taxon>Alticini</taxon>
        <taxon>Phyllotreta</taxon>
    </lineage>
</organism>
<evidence type="ECO:0000256" key="12">
    <source>
        <dbReference type="RuleBase" id="RU366078"/>
    </source>
</evidence>
<dbReference type="Gene3D" id="2.40.10.10">
    <property type="entry name" value="Trypsin-like serine proteases"/>
    <property type="match status" value="2"/>
</dbReference>
<feature type="domain" description="Clip" evidence="14">
    <location>
        <begin position="26"/>
        <end position="81"/>
    </location>
</feature>
<dbReference type="GO" id="GO:0051604">
    <property type="term" value="P:protein maturation"/>
    <property type="evidence" value="ECO:0007669"/>
    <property type="project" value="UniProtKB-ARBA"/>
</dbReference>
<dbReference type="SUPFAM" id="SSF50494">
    <property type="entry name" value="Trypsin-like serine proteases"/>
    <property type="match status" value="1"/>
</dbReference>
<dbReference type="SMART" id="SM00680">
    <property type="entry name" value="CLIP"/>
    <property type="match status" value="2"/>
</dbReference>